<evidence type="ECO:0000313" key="1">
    <source>
        <dbReference type="EMBL" id="BAD84291.1"/>
    </source>
</evidence>
<accession>Q5JFF1</accession>
<dbReference type="eggNOG" id="arCOG07102">
    <property type="taxonomic scope" value="Archaea"/>
</dbReference>
<dbReference type="HOGENOM" id="CLU_1551889_0_0_2"/>
<dbReference type="STRING" id="69014.TK0102"/>
<dbReference type="EnsemblBacteria" id="BAD84291">
    <property type="protein sequence ID" value="BAD84291"/>
    <property type="gene ID" value="TK0102"/>
</dbReference>
<dbReference type="EMBL" id="AP006878">
    <property type="protein sequence ID" value="BAD84291.1"/>
    <property type="molecule type" value="Genomic_DNA"/>
</dbReference>
<dbReference type="OrthoDB" id="87041at2157"/>
<dbReference type="PATRIC" id="fig|69014.16.peg.103"/>
<dbReference type="GeneID" id="78446607"/>
<dbReference type="KEGG" id="tko:TK0102"/>
<dbReference type="Proteomes" id="UP000000536">
    <property type="component" value="Chromosome"/>
</dbReference>
<dbReference type="AlphaFoldDB" id="Q5JFF1"/>
<organism evidence="1 2">
    <name type="scientific">Thermococcus kodakarensis (strain ATCC BAA-918 / JCM 12380 / KOD1)</name>
    <name type="common">Pyrococcus kodakaraensis (strain KOD1)</name>
    <dbReference type="NCBI Taxonomy" id="69014"/>
    <lineage>
        <taxon>Archaea</taxon>
        <taxon>Methanobacteriati</taxon>
        <taxon>Methanobacteriota</taxon>
        <taxon>Thermococci</taxon>
        <taxon>Thermococcales</taxon>
        <taxon>Thermococcaceae</taxon>
        <taxon>Thermococcus</taxon>
    </lineage>
</organism>
<evidence type="ECO:0000313" key="2">
    <source>
        <dbReference type="Proteomes" id="UP000000536"/>
    </source>
</evidence>
<sequence length="192" mass="22376">MVAARAQMIRQAAKYGRHVYRPFFDYMQREIRSAENRYIFSTLVEDAFPGKFSLYDLDELVFRKNSNEPLAAFELKFISWRVIKDAWAQGELEINGWQFQRLRRLSELLAVPLYYFIQIGNEEQFVMFNVQQVEPSFEYRRGGSARDYYAVISLDDVIVSRSFEEFVDDLGLLLGVNLAKPAQIPAYAVGGR</sequence>
<keyword evidence="2" id="KW-1185">Reference proteome</keyword>
<gene>
    <name evidence="1" type="ordered locus">TK0102</name>
</gene>
<dbReference type="InParanoid" id="Q5JFF1"/>
<dbReference type="PhylomeDB" id="Q5JFF1"/>
<protein>
    <submittedName>
        <fullName evidence="1">Uncharacterized protein</fullName>
    </submittedName>
</protein>
<proteinExistence type="predicted"/>
<name>Q5JFF1_THEKO</name>
<reference evidence="1 2" key="1">
    <citation type="journal article" date="2005" name="Genome Res.">
        <title>Complete genome sequence of the hyperthermophilic archaeon Thermococcus kodakaraensis KOD1 and comparison with Pyrococcus genomes.</title>
        <authorList>
            <person name="Fukui T."/>
            <person name="Atomi H."/>
            <person name="Kanai T."/>
            <person name="Matsumi R."/>
            <person name="Fujiwara S."/>
            <person name="Imanaka T."/>
        </authorList>
    </citation>
    <scope>NUCLEOTIDE SEQUENCE [LARGE SCALE GENOMIC DNA]</scope>
    <source>
        <strain evidence="2">ATCC BAA-918 / JCM 12380 / KOD1</strain>
    </source>
</reference>
<dbReference type="RefSeq" id="WP_011249057.1">
    <property type="nucleotide sequence ID" value="NC_006624.1"/>
</dbReference>